<dbReference type="eggNOG" id="ENOG502Z939">
    <property type="taxonomic scope" value="Bacteria"/>
</dbReference>
<proteinExistence type="predicted"/>
<dbReference type="Pfam" id="PF12395">
    <property type="entry name" value="DUF3658"/>
    <property type="match status" value="1"/>
</dbReference>
<evidence type="ECO:0000313" key="2">
    <source>
        <dbReference type="EMBL" id="EDM98392.1"/>
    </source>
</evidence>
<name>A6NZX8_9FIRM</name>
<dbReference type="AlphaFoldDB" id="A6NZX8"/>
<protein>
    <recommendedName>
        <fullName evidence="1">DUF3658 domain-containing protein</fullName>
    </recommendedName>
</protein>
<dbReference type="Proteomes" id="UP000003639">
    <property type="component" value="Unassembled WGS sequence"/>
</dbReference>
<comment type="caution">
    <text evidence="2">The sequence shown here is derived from an EMBL/GenBank/DDBJ whole genome shotgun (WGS) entry which is preliminary data.</text>
</comment>
<dbReference type="EMBL" id="AAXG02000035">
    <property type="protein sequence ID" value="EDM98392.1"/>
    <property type="molecule type" value="Genomic_DNA"/>
</dbReference>
<accession>A6NZX8</accession>
<feature type="domain" description="DUF3658" evidence="1">
    <location>
        <begin position="19"/>
        <end position="119"/>
    </location>
</feature>
<keyword evidence="3" id="KW-1185">Reference proteome</keyword>
<gene>
    <name evidence="2" type="ORF">BACCAP_03782</name>
</gene>
<dbReference type="InterPro" id="IPR022123">
    <property type="entry name" value="DUF3658"/>
</dbReference>
<sequence>MTSKISWGEVSPSEWGNYITLQEKAEPVFLSACAMKWNQLQNENAPLRAMLNGKLQSVSEDIYDSFILREIAEQPEQFKMAIVIGNVLGKYQLGISDVWISNRIDKMLEDGVLEIIQDAPKGETNYRRILRKRMK</sequence>
<organism evidence="2 3">
    <name type="scientific">Pseudoflavonifractor capillosus ATCC 29799</name>
    <dbReference type="NCBI Taxonomy" id="411467"/>
    <lineage>
        <taxon>Bacteria</taxon>
        <taxon>Bacillati</taxon>
        <taxon>Bacillota</taxon>
        <taxon>Clostridia</taxon>
        <taxon>Eubacteriales</taxon>
        <taxon>Oscillospiraceae</taxon>
        <taxon>Pseudoflavonifractor</taxon>
    </lineage>
</organism>
<reference evidence="2 3" key="1">
    <citation type="submission" date="2007-04" db="EMBL/GenBank/DDBJ databases">
        <authorList>
            <person name="Fulton L."/>
            <person name="Clifton S."/>
            <person name="Fulton B."/>
            <person name="Xu J."/>
            <person name="Minx P."/>
            <person name="Pepin K.H."/>
            <person name="Johnson M."/>
            <person name="Thiruvilangam P."/>
            <person name="Bhonagiri V."/>
            <person name="Nash W.E."/>
            <person name="Mardis E.R."/>
            <person name="Wilson R.K."/>
        </authorList>
    </citation>
    <scope>NUCLEOTIDE SEQUENCE [LARGE SCALE GENOMIC DNA]</scope>
    <source>
        <strain evidence="2 3">ATCC 29799</strain>
    </source>
</reference>
<evidence type="ECO:0000259" key="1">
    <source>
        <dbReference type="Pfam" id="PF12395"/>
    </source>
</evidence>
<evidence type="ECO:0000313" key="3">
    <source>
        <dbReference type="Proteomes" id="UP000003639"/>
    </source>
</evidence>
<reference evidence="2 3" key="2">
    <citation type="submission" date="2007-06" db="EMBL/GenBank/DDBJ databases">
        <title>Draft genome sequence of Pseudoflavonifractor capillosus ATCC 29799.</title>
        <authorList>
            <person name="Sudarsanam P."/>
            <person name="Ley R."/>
            <person name="Guruge J."/>
            <person name="Turnbaugh P.J."/>
            <person name="Mahowald M."/>
            <person name="Liep D."/>
            <person name="Gordon J."/>
        </authorList>
    </citation>
    <scope>NUCLEOTIDE SEQUENCE [LARGE SCALE GENOMIC DNA]</scope>
    <source>
        <strain evidence="2 3">ATCC 29799</strain>
    </source>
</reference>